<name>A0AAV7K541_9METZ</name>
<evidence type="ECO:0000256" key="4">
    <source>
        <dbReference type="ARBA" id="ARBA00023043"/>
    </source>
</evidence>
<reference evidence="10 11" key="1">
    <citation type="journal article" date="2023" name="BMC Biol.">
        <title>The compact genome of the sponge Oopsacas minuta (Hexactinellida) is lacking key metazoan core genes.</title>
        <authorList>
            <person name="Santini S."/>
            <person name="Schenkelaars Q."/>
            <person name="Jourda C."/>
            <person name="Duchesne M."/>
            <person name="Belahbib H."/>
            <person name="Rocher C."/>
            <person name="Selva M."/>
            <person name="Riesgo A."/>
            <person name="Vervoort M."/>
            <person name="Leys S.P."/>
            <person name="Kodjabachian L."/>
            <person name="Le Bivic A."/>
            <person name="Borchiellini C."/>
            <person name="Claverie J.M."/>
            <person name="Renard E."/>
        </authorList>
    </citation>
    <scope>NUCLEOTIDE SEQUENCE [LARGE SCALE GENOMIC DNA]</scope>
    <source>
        <strain evidence="10">SPO-2</strain>
    </source>
</reference>
<dbReference type="PROSITE" id="PS50297">
    <property type="entry name" value="ANK_REP_REGION"/>
    <property type="match status" value="3"/>
</dbReference>
<feature type="repeat" description="ANK" evidence="7">
    <location>
        <begin position="85"/>
        <end position="117"/>
    </location>
</feature>
<dbReference type="PROSITE" id="PS50088">
    <property type="entry name" value="ANK_REPEAT"/>
    <property type="match status" value="3"/>
</dbReference>
<keyword evidence="4 7" id="KW-0040">ANK repeat</keyword>
<evidence type="ECO:0000256" key="6">
    <source>
        <dbReference type="ARBA" id="ARBA00072197"/>
    </source>
</evidence>
<dbReference type="Gene3D" id="1.25.40.20">
    <property type="entry name" value="Ankyrin repeat-containing domain"/>
    <property type="match status" value="1"/>
</dbReference>
<keyword evidence="11" id="KW-1185">Reference proteome</keyword>
<dbReference type="AlphaFoldDB" id="A0AAV7K541"/>
<feature type="region of interest" description="Disordered" evidence="8">
    <location>
        <begin position="1035"/>
        <end position="1057"/>
    </location>
</feature>
<dbReference type="PANTHER" id="PTHR24173:SF78">
    <property type="entry name" value="PROTEIN FEM-1 HOMOLOG B"/>
    <property type="match status" value="1"/>
</dbReference>
<dbReference type="GO" id="GO:0005737">
    <property type="term" value="C:cytoplasm"/>
    <property type="evidence" value="ECO:0007669"/>
    <property type="project" value="UniProtKB-SubCell"/>
</dbReference>
<sequence length="1217" mass="136057">MSEEVAENEIVSSKCAGVPLDHVQPLGEWIAENRGNYTSDIHTLVLAAKFNDVEVAERYIRCQNTVANLEVTSNACVMPNRPIVIAATPLWMASACGNLEMVQYLIGHGADVNHATKTGSTPLRGACFYGHLEVVRFLHANSACLNTANQWGNTPLMIAAYRKHPHVVRFLLVNGADVFAQSIQGEERGNNALHEACAGGSLQITQLLYQSNVPYCHNEHGMTPAIIAASEGMIAPMEFFLHNGICTGDEAVNALELAGSAVVMRGHLLCSPQQLVLSTPFFKRAFQILEERGDYTRTPPALEPIAPYCNIVPVTMVTELAEVTTIPVRNAMYCLMVRERVTSKLHFHTANDTRYSALLYQAVGDTCLGLELALYNLSLNATSRPGTQCFGDSLAISISFIEKEISHFQSGRFNIATFAKVALQGVKKLYSENMLEEFDEIVPEEREEKIIVSVLNLLAIWGHYSQGCADKWEECLEFTRELIQLPLSNTFLTLGSNLLHFVCHFPTEQIKEKVHQYELGSFLNYRHIVARLLIEINCDPDHLDALHNTSLQIAIRSISRCHNNVPISICLVVKELIVSGVHLDTRNVSDCAINWDTLEYAAFTDVSHTWFVMMRQLGFDPNKIGATYKLKIQEDMFRTANPRGLEVTLYFLLTKLDPIKSREKFKPCWPIQDKNEERQFRKLCIDWLNELGAIWPSLGFNTSRKPSVILLNPIGDKVYKFLFNFTHHVLMTQIHTFPSRFKHSIPALPQPGSEGKCDLLTNGSIRASQALTIDNIRQFLFWVAQRHKCTTSWMDTSQKYCEEIKSLRKSNRECQKRIGELSNVSRKSGTKSVAHLLPTISSLSEQMDQLSGTLDTYTTYCATLENSLSFGNKQTTIDGAKINLKLENPILSSYEKLYTNGRIGALYSHKNEINLGAYLQLGKLSLVTADDVISQFKGPPLFDKWRKPLDQIVTKKELVPILESLKSEMKSVKLEGKEIEHHNNRITALECELKTFSESEFAHLFVPPNLTDKIDGMYTEIFKMPDLTAEIDPLGDTAPPSGGTGTQFGSNPPPTDDTIPHFGGTIPFIAPLNTSEQDLSSNSPLLSHINVTTNETLSTTIPDVTPFIINKKSKQTTEQKNKQTNKKVPKTKQQIMEDLTDQISSAILSENSFAAEDHFFSDPLEALDEKSAFQDKDNIARTPDSIMSLATQSPESKPLECEASKLTFLSPLRDDDL</sequence>
<dbReference type="InterPro" id="IPR002110">
    <property type="entry name" value="Ankyrin_rpt"/>
</dbReference>
<feature type="domain" description="HAUS augmin-like complex subunit 6 N-terminal" evidence="9">
    <location>
        <begin position="613"/>
        <end position="850"/>
    </location>
</feature>
<feature type="repeat" description="ANK" evidence="7">
    <location>
        <begin position="151"/>
        <end position="183"/>
    </location>
</feature>
<feature type="repeat" description="ANK" evidence="7">
    <location>
        <begin position="118"/>
        <end position="150"/>
    </location>
</feature>
<dbReference type="InterPro" id="IPR028163">
    <property type="entry name" value="HAUS_6_N"/>
</dbReference>
<evidence type="ECO:0000256" key="3">
    <source>
        <dbReference type="ARBA" id="ARBA00022786"/>
    </source>
</evidence>
<comment type="similarity">
    <text evidence="5">Belongs to the fem-1 family.</text>
</comment>
<evidence type="ECO:0000256" key="8">
    <source>
        <dbReference type="SAM" id="MobiDB-lite"/>
    </source>
</evidence>
<gene>
    <name evidence="10" type="ORF">LOD99_1182</name>
</gene>
<dbReference type="Pfam" id="PF14661">
    <property type="entry name" value="HAUS6_N"/>
    <property type="match status" value="1"/>
</dbReference>
<keyword evidence="3" id="KW-0833">Ubl conjugation pathway</keyword>
<feature type="region of interest" description="Disordered" evidence="8">
    <location>
        <begin position="1112"/>
        <end position="1132"/>
    </location>
</feature>
<keyword evidence="2" id="KW-0677">Repeat</keyword>
<dbReference type="SUPFAM" id="SSF48403">
    <property type="entry name" value="Ankyrin repeat"/>
    <property type="match status" value="1"/>
</dbReference>
<evidence type="ECO:0000256" key="7">
    <source>
        <dbReference type="PROSITE-ProRule" id="PRU00023"/>
    </source>
</evidence>
<organism evidence="10 11">
    <name type="scientific">Oopsacas minuta</name>
    <dbReference type="NCBI Taxonomy" id="111878"/>
    <lineage>
        <taxon>Eukaryota</taxon>
        <taxon>Metazoa</taxon>
        <taxon>Porifera</taxon>
        <taxon>Hexactinellida</taxon>
        <taxon>Hexasterophora</taxon>
        <taxon>Lyssacinosida</taxon>
        <taxon>Leucopsacidae</taxon>
        <taxon>Oopsacas</taxon>
    </lineage>
</organism>
<evidence type="ECO:0000313" key="11">
    <source>
        <dbReference type="Proteomes" id="UP001165289"/>
    </source>
</evidence>
<protein>
    <recommendedName>
        <fullName evidence="6">Protein fem-1 homolog B</fullName>
    </recommendedName>
</protein>
<evidence type="ECO:0000256" key="5">
    <source>
        <dbReference type="ARBA" id="ARBA00038500"/>
    </source>
</evidence>
<evidence type="ECO:0000259" key="9">
    <source>
        <dbReference type="Pfam" id="PF14661"/>
    </source>
</evidence>
<proteinExistence type="inferred from homology"/>
<evidence type="ECO:0000313" key="10">
    <source>
        <dbReference type="EMBL" id="KAI6656383.1"/>
    </source>
</evidence>
<dbReference type="PANTHER" id="PTHR24173">
    <property type="entry name" value="ANKYRIN REPEAT CONTAINING"/>
    <property type="match status" value="1"/>
</dbReference>
<evidence type="ECO:0000256" key="2">
    <source>
        <dbReference type="ARBA" id="ARBA00022737"/>
    </source>
</evidence>
<evidence type="ECO:0000256" key="1">
    <source>
        <dbReference type="ARBA" id="ARBA00004906"/>
    </source>
</evidence>
<dbReference type="Pfam" id="PF12796">
    <property type="entry name" value="Ank_2"/>
    <property type="match status" value="1"/>
</dbReference>
<comment type="caution">
    <text evidence="10">The sequence shown here is derived from an EMBL/GenBank/DDBJ whole genome shotgun (WGS) entry which is preliminary data.</text>
</comment>
<dbReference type="Proteomes" id="UP001165289">
    <property type="component" value="Unassembled WGS sequence"/>
</dbReference>
<dbReference type="InterPro" id="IPR036770">
    <property type="entry name" value="Ankyrin_rpt-contain_sf"/>
</dbReference>
<accession>A0AAV7K541</accession>
<dbReference type="EMBL" id="JAKMXF010000144">
    <property type="protein sequence ID" value="KAI6656383.1"/>
    <property type="molecule type" value="Genomic_DNA"/>
</dbReference>
<dbReference type="SMART" id="SM00248">
    <property type="entry name" value="ANK"/>
    <property type="match status" value="5"/>
</dbReference>
<comment type="pathway">
    <text evidence="1">Protein modification; protein ubiquitination.</text>
</comment>